<evidence type="ECO:0000313" key="8">
    <source>
        <dbReference type="Proteomes" id="UP000515123"/>
    </source>
</evidence>
<evidence type="ECO:0000256" key="1">
    <source>
        <dbReference type="ARBA" id="ARBA00004370"/>
    </source>
</evidence>
<feature type="region of interest" description="Disordered" evidence="6">
    <location>
        <begin position="89"/>
        <end position="145"/>
    </location>
</feature>
<evidence type="ECO:0000256" key="7">
    <source>
        <dbReference type="SAM" id="Phobius"/>
    </source>
</evidence>
<keyword evidence="4 7" id="KW-1133">Transmembrane helix</keyword>
<organism evidence="8 9">
    <name type="scientific">Ananas comosus</name>
    <name type="common">Pineapple</name>
    <name type="synonym">Ananas ananas</name>
    <dbReference type="NCBI Taxonomy" id="4615"/>
    <lineage>
        <taxon>Eukaryota</taxon>
        <taxon>Viridiplantae</taxon>
        <taxon>Streptophyta</taxon>
        <taxon>Embryophyta</taxon>
        <taxon>Tracheophyta</taxon>
        <taxon>Spermatophyta</taxon>
        <taxon>Magnoliopsida</taxon>
        <taxon>Liliopsida</taxon>
        <taxon>Poales</taxon>
        <taxon>Bromeliaceae</taxon>
        <taxon>Bromelioideae</taxon>
        <taxon>Ananas</taxon>
    </lineage>
</organism>
<dbReference type="OrthoDB" id="776561at2759"/>
<evidence type="ECO:0000256" key="4">
    <source>
        <dbReference type="ARBA" id="ARBA00022989"/>
    </source>
</evidence>
<name>A0A6P5GZI5_ANACO</name>
<keyword evidence="8" id="KW-1185">Reference proteome</keyword>
<comment type="subcellular location">
    <subcellularLocation>
        <location evidence="1">Membrane</location>
    </subcellularLocation>
</comment>
<evidence type="ECO:0000256" key="3">
    <source>
        <dbReference type="ARBA" id="ARBA00022692"/>
    </source>
</evidence>
<evidence type="ECO:0000256" key="6">
    <source>
        <dbReference type="SAM" id="MobiDB-lite"/>
    </source>
</evidence>
<feature type="compositionally biased region" description="Basic and acidic residues" evidence="6">
    <location>
        <begin position="89"/>
        <end position="103"/>
    </location>
</feature>
<keyword evidence="5 7" id="KW-0472">Membrane</keyword>
<comment type="similarity">
    <text evidence="2">Belongs to the UPF0496 family.</text>
</comment>
<keyword evidence="3 7" id="KW-0812">Transmembrane</keyword>
<sequence length="466" mass="52743">MERQNLDQKFIKLEGVRGEGGCILDATDLLEELEIVDLVGDGEVDDAGDVVALDRGGRRRRCAGAHGAEKIRANARAIWDWDRSLERTRRKREEGMSRGEGKSESSSSHGGGERERELARRGRARARRGGVTDRGGRHRGGVRRSGIGLGREKQETIDHKSFNVNEEYINTLRTQSNAEFFAKTHLFISDPSIHTSSKPDLIIGALLEPEQDAISSTLESLIFPSAISDLKLLLTNYFDISAKVSKFCTQLLRNINKYHSNHQSIEEVLETIIKSKSLELDSIALLANPVSNPNQADFKLIQDRYSLILHRLKSRRKKVATRIKLIKCMKKLLGFCFTLACGLVALVGTGIKKISNLKYFKTEFLKKMWEQLDVVAKGTYILHCDFDTMSRLVARIHDEFEHNNMIIRHCMERKDDKCHVQGVVKEIKNSRCGIIRKVEELEEHVCLCLATINRARVLVMKEISPP</sequence>
<dbReference type="GO" id="GO:0016020">
    <property type="term" value="C:membrane"/>
    <property type="evidence" value="ECO:0007669"/>
    <property type="project" value="UniProtKB-SubCell"/>
</dbReference>
<gene>
    <name evidence="9" type="primary">LOC109726038</name>
</gene>
<dbReference type="PANTHER" id="PTHR31113:SF2">
    <property type="entry name" value="OS04G0423200 PROTEIN"/>
    <property type="match status" value="1"/>
</dbReference>
<evidence type="ECO:0000256" key="2">
    <source>
        <dbReference type="ARBA" id="ARBA00009074"/>
    </source>
</evidence>
<evidence type="ECO:0000313" key="9">
    <source>
        <dbReference type="RefSeq" id="XP_020111058.1"/>
    </source>
</evidence>
<proteinExistence type="inferred from homology"/>
<evidence type="ECO:0000256" key="5">
    <source>
        <dbReference type="ARBA" id="ARBA00023136"/>
    </source>
</evidence>
<dbReference type="PANTHER" id="PTHR31113">
    <property type="entry name" value="UPF0496 PROTEIN 3-RELATED"/>
    <property type="match status" value="1"/>
</dbReference>
<feature type="compositionally biased region" description="Basic and acidic residues" evidence="6">
    <location>
        <begin position="111"/>
        <end position="120"/>
    </location>
</feature>
<feature type="transmembrane region" description="Helical" evidence="7">
    <location>
        <begin position="332"/>
        <end position="351"/>
    </location>
</feature>
<dbReference type="InterPro" id="IPR007749">
    <property type="entry name" value="DUF677"/>
</dbReference>
<dbReference type="GeneID" id="109726038"/>
<accession>A0A6P5GZI5</accession>
<reference evidence="8" key="1">
    <citation type="journal article" date="2015" name="Nat. Genet.">
        <title>The pineapple genome and the evolution of CAM photosynthesis.</title>
        <authorList>
            <person name="Ming R."/>
            <person name="VanBuren R."/>
            <person name="Wai C.M."/>
            <person name="Tang H."/>
            <person name="Schatz M.C."/>
            <person name="Bowers J.E."/>
            <person name="Lyons E."/>
            <person name="Wang M.L."/>
            <person name="Chen J."/>
            <person name="Biggers E."/>
            <person name="Zhang J."/>
            <person name="Huang L."/>
            <person name="Zhang L."/>
            <person name="Miao W."/>
            <person name="Zhang J."/>
            <person name="Ye Z."/>
            <person name="Miao C."/>
            <person name="Lin Z."/>
            <person name="Wang H."/>
            <person name="Zhou H."/>
            <person name="Yim W.C."/>
            <person name="Priest H.D."/>
            <person name="Zheng C."/>
            <person name="Woodhouse M."/>
            <person name="Edger P.P."/>
            <person name="Guyot R."/>
            <person name="Guo H.B."/>
            <person name="Guo H."/>
            <person name="Zheng G."/>
            <person name="Singh R."/>
            <person name="Sharma A."/>
            <person name="Min X."/>
            <person name="Zheng Y."/>
            <person name="Lee H."/>
            <person name="Gurtowski J."/>
            <person name="Sedlazeck F.J."/>
            <person name="Harkess A."/>
            <person name="McKain M.R."/>
            <person name="Liao Z."/>
            <person name="Fang J."/>
            <person name="Liu J."/>
            <person name="Zhang X."/>
            <person name="Zhang Q."/>
            <person name="Hu W."/>
            <person name="Qin Y."/>
            <person name="Wang K."/>
            <person name="Chen L.Y."/>
            <person name="Shirley N."/>
            <person name="Lin Y.R."/>
            <person name="Liu L.Y."/>
            <person name="Hernandez A.G."/>
            <person name="Wright C.L."/>
            <person name="Bulone V."/>
            <person name="Tuskan G.A."/>
            <person name="Heath K."/>
            <person name="Zee F."/>
            <person name="Moore P.H."/>
            <person name="Sunkar R."/>
            <person name="Leebens-Mack J.H."/>
            <person name="Mockler T."/>
            <person name="Bennetzen J.L."/>
            <person name="Freeling M."/>
            <person name="Sankoff D."/>
            <person name="Paterson A.H."/>
            <person name="Zhu X."/>
            <person name="Yang X."/>
            <person name="Smith J.A."/>
            <person name="Cushman J.C."/>
            <person name="Paull R.E."/>
            <person name="Yu Q."/>
        </authorList>
    </citation>
    <scope>NUCLEOTIDE SEQUENCE [LARGE SCALE GENOMIC DNA]</scope>
    <source>
        <strain evidence="8">cv. F153</strain>
    </source>
</reference>
<reference evidence="9" key="2">
    <citation type="submission" date="2025-08" db="UniProtKB">
        <authorList>
            <consortium name="RefSeq"/>
        </authorList>
    </citation>
    <scope>IDENTIFICATION</scope>
    <source>
        <tissue evidence="9">Leaf</tissue>
    </source>
</reference>
<dbReference type="AlphaFoldDB" id="A0A6P5GZI5"/>
<protein>
    <submittedName>
        <fullName evidence="9">UPF0496 protein 3-like</fullName>
    </submittedName>
</protein>
<dbReference type="RefSeq" id="XP_020111058.1">
    <property type="nucleotide sequence ID" value="XM_020255469.1"/>
</dbReference>
<dbReference type="Proteomes" id="UP000515123">
    <property type="component" value="Linkage group 20"/>
</dbReference>